<comment type="caution">
    <text evidence="1">The sequence shown here is derived from an EMBL/GenBank/DDBJ whole genome shotgun (WGS) entry which is preliminary data.</text>
</comment>
<name>A0A0H3PK18_ECO5C</name>
<evidence type="ECO:0000313" key="1">
    <source>
        <dbReference type="EMBL" id="EDU88379.1"/>
    </source>
</evidence>
<dbReference type="EMBL" id="ABHU01000072">
    <property type="protein sequence ID" value="EDU88379.1"/>
    <property type="molecule type" value="Genomic_DNA"/>
</dbReference>
<organism evidence="1 2">
    <name type="scientific">Escherichia coli O157:H7 (strain EC869)</name>
    <dbReference type="NCBI Taxonomy" id="478008"/>
    <lineage>
        <taxon>Bacteria</taxon>
        <taxon>Pseudomonadati</taxon>
        <taxon>Pseudomonadota</taxon>
        <taxon>Gammaproteobacteria</taxon>
        <taxon>Enterobacterales</taxon>
        <taxon>Enterobacteriaceae</taxon>
        <taxon>Escherichia</taxon>
    </lineage>
</organism>
<reference evidence="1 2" key="1">
    <citation type="journal article" date="2011" name="Appl. Environ. Microbiol.">
        <title>Genome signatures of Escherichia coli O157:H7 isolates from the bovine host reservoir.</title>
        <authorList>
            <person name="Eppinger M."/>
            <person name="Mammel M.K."/>
            <person name="Leclerc J.E."/>
            <person name="Ravel J."/>
            <person name="Cebula T.A."/>
        </authorList>
    </citation>
    <scope>NUCLEOTIDE SEQUENCE [LARGE SCALE GENOMIC DNA]</scope>
    <source>
        <strain evidence="1 2">EC869</strain>
    </source>
</reference>
<proteinExistence type="predicted"/>
<dbReference type="AlphaFoldDB" id="A0A0H3PK18"/>
<gene>
    <name evidence="1" type="ORF">ECH7EC869_4566</name>
</gene>
<dbReference type="BioCyc" id="ECOL478008-HMP:G76-481822-MONOMER"/>
<protein>
    <submittedName>
        <fullName evidence="1">Uncharacterized protein</fullName>
    </submittedName>
</protein>
<accession>A0A0H3PK18</accession>
<evidence type="ECO:0000313" key="2">
    <source>
        <dbReference type="Proteomes" id="UP000004641"/>
    </source>
</evidence>
<sequence>MHHDGSLPIRLKSHHFVEIDSKQTKKCISPFDITMHCH</sequence>
<dbReference type="Proteomes" id="UP000004641">
    <property type="component" value="Unassembled WGS sequence"/>
</dbReference>